<gene>
    <name evidence="1" type="ORF">CDAR_283301</name>
</gene>
<protein>
    <submittedName>
        <fullName evidence="1">Uncharacterized protein</fullName>
    </submittedName>
</protein>
<reference evidence="1 2" key="1">
    <citation type="submission" date="2021-06" db="EMBL/GenBank/DDBJ databases">
        <title>Caerostris darwini draft genome.</title>
        <authorList>
            <person name="Kono N."/>
            <person name="Arakawa K."/>
        </authorList>
    </citation>
    <scope>NUCLEOTIDE SEQUENCE [LARGE SCALE GENOMIC DNA]</scope>
</reference>
<organism evidence="1 2">
    <name type="scientific">Caerostris darwini</name>
    <dbReference type="NCBI Taxonomy" id="1538125"/>
    <lineage>
        <taxon>Eukaryota</taxon>
        <taxon>Metazoa</taxon>
        <taxon>Ecdysozoa</taxon>
        <taxon>Arthropoda</taxon>
        <taxon>Chelicerata</taxon>
        <taxon>Arachnida</taxon>
        <taxon>Araneae</taxon>
        <taxon>Araneomorphae</taxon>
        <taxon>Entelegynae</taxon>
        <taxon>Araneoidea</taxon>
        <taxon>Araneidae</taxon>
        <taxon>Caerostris</taxon>
    </lineage>
</organism>
<dbReference type="AlphaFoldDB" id="A0AAV4TD60"/>
<dbReference type="Proteomes" id="UP001054837">
    <property type="component" value="Unassembled WGS sequence"/>
</dbReference>
<evidence type="ECO:0000313" key="2">
    <source>
        <dbReference type="Proteomes" id="UP001054837"/>
    </source>
</evidence>
<proteinExistence type="predicted"/>
<accession>A0AAV4TD60</accession>
<sequence length="111" mass="12773">MYFHCVSIVSVKRCPQELRMIHGALARDVDFSNERGQDRWIGHAGKMYSSSKNGCALQFIKFTLTDDDMHCFCRCLQIIGRKAVLTMRAKRRRHGKDFFLLVVAVSVAFET</sequence>
<keyword evidence="2" id="KW-1185">Reference proteome</keyword>
<dbReference type="EMBL" id="BPLQ01009353">
    <property type="protein sequence ID" value="GIY43416.1"/>
    <property type="molecule type" value="Genomic_DNA"/>
</dbReference>
<comment type="caution">
    <text evidence="1">The sequence shown here is derived from an EMBL/GenBank/DDBJ whole genome shotgun (WGS) entry which is preliminary data.</text>
</comment>
<name>A0AAV4TD60_9ARAC</name>
<evidence type="ECO:0000313" key="1">
    <source>
        <dbReference type="EMBL" id="GIY43416.1"/>
    </source>
</evidence>